<dbReference type="Proteomes" id="UP001140066">
    <property type="component" value="Unassembled WGS sequence"/>
</dbReference>
<evidence type="ECO:0000313" key="2">
    <source>
        <dbReference type="Proteomes" id="UP001140066"/>
    </source>
</evidence>
<dbReference type="EMBL" id="JANBUK010001246">
    <property type="protein sequence ID" value="KAJ2783461.1"/>
    <property type="molecule type" value="Genomic_DNA"/>
</dbReference>
<proteinExistence type="predicted"/>
<reference evidence="1" key="1">
    <citation type="submission" date="2022-07" db="EMBL/GenBank/DDBJ databases">
        <title>Phylogenomic reconstructions and comparative analyses of Kickxellomycotina fungi.</title>
        <authorList>
            <person name="Reynolds N.K."/>
            <person name="Stajich J.E."/>
            <person name="Barry K."/>
            <person name="Grigoriev I.V."/>
            <person name="Crous P."/>
            <person name="Smith M.E."/>
        </authorList>
    </citation>
    <scope>NUCLEOTIDE SEQUENCE</scope>
    <source>
        <strain evidence="1">BCRC 34191</strain>
    </source>
</reference>
<organism evidence="1 2">
    <name type="scientific">Coemansia linderi</name>
    <dbReference type="NCBI Taxonomy" id="2663919"/>
    <lineage>
        <taxon>Eukaryota</taxon>
        <taxon>Fungi</taxon>
        <taxon>Fungi incertae sedis</taxon>
        <taxon>Zoopagomycota</taxon>
        <taxon>Kickxellomycotina</taxon>
        <taxon>Kickxellomycetes</taxon>
        <taxon>Kickxellales</taxon>
        <taxon>Kickxellaceae</taxon>
        <taxon>Coemansia</taxon>
    </lineage>
</organism>
<gene>
    <name evidence="1" type="primary">MTF2</name>
    <name evidence="1" type="ORF">GGI18_003518</name>
</gene>
<comment type="caution">
    <text evidence="1">The sequence shown here is derived from an EMBL/GenBank/DDBJ whole genome shotgun (WGS) entry which is preliminary data.</text>
</comment>
<keyword evidence="2" id="KW-1185">Reference proteome</keyword>
<protein>
    <submittedName>
        <fullName evidence="1">Mitochondrial transcription factor 2</fullName>
    </submittedName>
</protein>
<evidence type="ECO:0000313" key="1">
    <source>
        <dbReference type="EMBL" id="KAJ2783461.1"/>
    </source>
</evidence>
<name>A0ACC1KC32_9FUNG</name>
<accession>A0ACC1KC32</accession>
<sequence length="145" mass="16170">MVVRRFGKAQGASHYSVLGSDGVCWPTRLKDVPGTVVESMWVCCGDDDECRAKDAPETSFEGGSSQSGLNTVVADPDDEIFCHVCHYIDSWSYNQIIICDGCERGVHQLCHVPVVTESELTQDQWFCQSCKPDLPRNRAKRVRSK</sequence>